<keyword evidence="3" id="KW-1185">Reference proteome</keyword>
<comment type="caution">
    <text evidence="2">The sequence shown here is derived from an EMBL/GenBank/DDBJ whole genome shotgun (WGS) entry which is preliminary data.</text>
</comment>
<accession>A0ABN9WKL8</accession>
<feature type="chain" id="PRO_5045115809" description="Ricin B lectin domain-containing protein" evidence="1">
    <location>
        <begin position="17"/>
        <end position="205"/>
    </location>
</feature>
<sequence length="205" mass="22085">MARFLLMIASFVGARGAAGLGAVPADSSMIQLAAAMNGSNASQLTGWGIRRDPWGRSPTPNPTAAQDSCSAAIDLSTVSSPYVGTTVTGMNTHATSCGGNGNEQIFYIDVPSGSTLKIGMFSNTYDSRHETRWGGACPGANLVMCTDDPDTMRHVWNNNQGTVQRAYFIIDAYGSGAGSFTVQPLRWYDSDRHEHACHIVWWQWE</sequence>
<name>A0ABN9WKL8_9DINO</name>
<evidence type="ECO:0000313" key="3">
    <source>
        <dbReference type="Proteomes" id="UP001189429"/>
    </source>
</evidence>
<keyword evidence="1" id="KW-0732">Signal</keyword>
<feature type="signal peptide" evidence="1">
    <location>
        <begin position="1"/>
        <end position="16"/>
    </location>
</feature>
<proteinExistence type="predicted"/>
<organism evidence="2 3">
    <name type="scientific">Prorocentrum cordatum</name>
    <dbReference type="NCBI Taxonomy" id="2364126"/>
    <lineage>
        <taxon>Eukaryota</taxon>
        <taxon>Sar</taxon>
        <taxon>Alveolata</taxon>
        <taxon>Dinophyceae</taxon>
        <taxon>Prorocentrales</taxon>
        <taxon>Prorocentraceae</taxon>
        <taxon>Prorocentrum</taxon>
    </lineage>
</organism>
<protein>
    <recommendedName>
        <fullName evidence="4">Ricin B lectin domain-containing protein</fullName>
    </recommendedName>
</protein>
<evidence type="ECO:0008006" key="4">
    <source>
        <dbReference type="Google" id="ProtNLM"/>
    </source>
</evidence>
<evidence type="ECO:0000256" key="1">
    <source>
        <dbReference type="SAM" id="SignalP"/>
    </source>
</evidence>
<dbReference type="EMBL" id="CAUYUJ010018895">
    <property type="protein sequence ID" value="CAK0887121.1"/>
    <property type="molecule type" value="Genomic_DNA"/>
</dbReference>
<evidence type="ECO:0000313" key="2">
    <source>
        <dbReference type="EMBL" id="CAK0887121.1"/>
    </source>
</evidence>
<reference evidence="2" key="1">
    <citation type="submission" date="2023-10" db="EMBL/GenBank/DDBJ databases">
        <authorList>
            <person name="Chen Y."/>
            <person name="Shah S."/>
            <person name="Dougan E. K."/>
            <person name="Thang M."/>
            <person name="Chan C."/>
        </authorList>
    </citation>
    <scope>NUCLEOTIDE SEQUENCE [LARGE SCALE GENOMIC DNA]</scope>
</reference>
<gene>
    <name evidence="2" type="ORF">PCOR1329_LOCUS68271</name>
</gene>
<dbReference type="Proteomes" id="UP001189429">
    <property type="component" value="Unassembled WGS sequence"/>
</dbReference>